<dbReference type="InterPro" id="IPR029460">
    <property type="entry name" value="DNAPol_HHH"/>
</dbReference>
<dbReference type="InterPro" id="IPR011708">
    <property type="entry name" value="DNA_pol3_alpha_NTPase_dom"/>
</dbReference>
<dbReference type="EC" id="2.7.7.7" evidence="3"/>
<evidence type="ECO:0000256" key="7">
    <source>
        <dbReference type="ARBA" id="ARBA00022705"/>
    </source>
</evidence>
<dbReference type="InterPro" id="IPR004805">
    <property type="entry name" value="DnaE2/DnaE/PolC"/>
</dbReference>
<dbReference type="InterPro" id="IPR041931">
    <property type="entry name" value="DNA_pol3_alpha_thumb_dom"/>
</dbReference>
<keyword evidence="7" id="KW-0235">DNA replication</keyword>
<dbReference type="NCBIfam" id="TIGR00594">
    <property type="entry name" value="polc"/>
    <property type="match status" value="1"/>
</dbReference>
<dbReference type="InterPro" id="IPR016195">
    <property type="entry name" value="Pol/histidinol_Pase-like"/>
</dbReference>
<feature type="domain" description="Polymerase/histidinol phosphatase N-terminal" evidence="12">
    <location>
        <begin position="7"/>
        <end position="74"/>
    </location>
</feature>
<dbReference type="SUPFAM" id="SSF89550">
    <property type="entry name" value="PHP domain-like"/>
    <property type="match status" value="1"/>
</dbReference>
<dbReference type="Gene3D" id="3.20.20.140">
    <property type="entry name" value="Metal-dependent hydrolases"/>
    <property type="match status" value="1"/>
</dbReference>
<dbReference type="CDD" id="cd04485">
    <property type="entry name" value="DnaE_OBF"/>
    <property type="match status" value="1"/>
</dbReference>
<dbReference type="AlphaFoldDB" id="A0A0R1HRD4"/>
<comment type="similarity">
    <text evidence="2">Belongs to the DNA polymerase type-C family. DnaE subfamily.</text>
</comment>
<dbReference type="PANTHER" id="PTHR32294:SF0">
    <property type="entry name" value="DNA POLYMERASE III SUBUNIT ALPHA"/>
    <property type="match status" value="1"/>
</dbReference>
<keyword evidence="14" id="KW-1185">Reference proteome</keyword>
<evidence type="ECO:0000256" key="10">
    <source>
        <dbReference type="ARBA" id="ARBA00026073"/>
    </source>
</evidence>
<dbReference type="Gene3D" id="1.10.10.1600">
    <property type="entry name" value="Bacterial DNA polymerase III alpha subunit, thumb domain"/>
    <property type="match status" value="1"/>
</dbReference>
<evidence type="ECO:0000256" key="8">
    <source>
        <dbReference type="ARBA" id="ARBA00022932"/>
    </source>
</evidence>
<comment type="function">
    <text evidence="9">DNA polymerase III is a complex, multichain enzyme responsible for most of the replicative synthesis in bacteria. This DNA polymerase also exhibits 3' to 5' exonuclease activity. The alpha chain is the DNA polymerase.</text>
</comment>
<dbReference type="InterPro" id="IPR004365">
    <property type="entry name" value="NA-bd_OB_tRNA"/>
</dbReference>
<dbReference type="SMART" id="SM00481">
    <property type="entry name" value="POLIIIAc"/>
    <property type="match status" value="1"/>
</dbReference>
<name>A0A0R1HRD4_9LACO</name>
<evidence type="ECO:0000256" key="1">
    <source>
        <dbReference type="ARBA" id="ARBA00004496"/>
    </source>
</evidence>
<dbReference type="InterPro" id="IPR012340">
    <property type="entry name" value="NA-bd_OB-fold"/>
</dbReference>
<organism evidence="13 14">
    <name type="scientific">Secundilactobacillus kimchicus JCM 15530</name>
    <dbReference type="NCBI Taxonomy" id="1302272"/>
    <lineage>
        <taxon>Bacteria</taxon>
        <taxon>Bacillati</taxon>
        <taxon>Bacillota</taxon>
        <taxon>Bacilli</taxon>
        <taxon>Lactobacillales</taxon>
        <taxon>Lactobacillaceae</taxon>
        <taxon>Secundilactobacillus</taxon>
    </lineage>
</organism>
<comment type="subcellular location">
    <subcellularLocation>
        <location evidence="1">Cytoplasm</location>
    </subcellularLocation>
</comment>
<keyword evidence="6" id="KW-0548">Nucleotidyltransferase</keyword>
<dbReference type="InterPro" id="IPR003141">
    <property type="entry name" value="Pol/His_phosphatase_N"/>
</dbReference>
<evidence type="ECO:0000256" key="6">
    <source>
        <dbReference type="ARBA" id="ARBA00022695"/>
    </source>
</evidence>
<evidence type="ECO:0000256" key="9">
    <source>
        <dbReference type="ARBA" id="ARBA00025611"/>
    </source>
</evidence>
<dbReference type="Gene3D" id="2.40.50.140">
    <property type="entry name" value="Nucleic acid-binding proteins"/>
    <property type="match status" value="1"/>
</dbReference>
<dbReference type="Pfam" id="PF02811">
    <property type="entry name" value="PHP"/>
    <property type="match status" value="1"/>
</dbReference>
<proteinExistence type="inferred from homology"/>
<comment type="catalytic activity">
    <reaction evidence="11">
        <text>DNA(n) + a 2'-deoxyribonucleoside 5'-triphosphate = DNA(n+1) + diphosphate</text>
        <dbReference type="Rhea" id="RHEA:22508"/>
        <dbReference type="Rhea" id="RHEA-COMP:17339"/>
        <dbReference type="Rhea" id="RHEA-COMP:17340"/>
        <dbReference type="ChEBI" id="CHEBI:33019"/>
        <dbReference type="ChEBI" id="CHEBI:61560"/>
        <dbReference type="ChEBI" id="CHEBI:173112"/>
        <dbReference type="EC" id="2.7.7.7"/>
    </reaction>
</comment>
<dbReference type="Gene3D" id="1.10.150.870">
    <property type="match status" value="1"/>
</dbReference>
<evidence type="ECO:0000256" key="2">
    <source>
        <dbReference type="ARBA" id="ARBA00009496"/>
    </source>
</evidence>
<dbReference type="InterPro" id="IPR004013">
    <property type="entry name" value="PHP_dom"/>
</dbReference>
<evidence type="ECO:0000313" key="13">
    <source>
        <dbReference type="EMBL" id="KRK49389.1"/>
    </source>
</evidence>
<evidence type="ECO:0000256" key="11">
    <source>
        <dbReference type="ARBA" id="ARBA00049244"/>
    </source>
</evidence>
<dbReference type="Proteomes" id="UP000050911">
    <property type="component" value="Unassembled WGS sequence"/>
</dbReference>
<dbReference type="GO" id="GO:0005737">
    <property type="term" value="C:cytoplasm"/>
    <property type="evidence" value="ECO:0007669"/>
    <property type="project" value="UniProtKB-SubCell"/>
</dbReference>
<dbReference type="GO" id="GO:0006260">
    <property type="term" value="P:DNA replication"/>
    <property type="evidence" value="ECO:0007669"/>
    <property type="project" value="UniProtKB-KW"/>
</dbReference>
<evidence type="ECO:0000313" key="14">
    <source>
        <dbReference type="Proteomes" id="UP000050911"/>
    </source>
</evidence>
<dbReference type="Pfam" id="PF14579">
    <property type="entry name" value="HHH_6"/>
    <property type="match status" value="1"/>
</dbReference>
<dbReference type="GO" id="GO:0003676">
    <property type="term" value="F:nucleic acid binding"/>
    <property type="evidence" value="ECO:0007669"/>
    <property type="project" value="InterPro"/>
</dbReference>
<dbReference type="GO" id="GO:0003887">
    <property type="term" value="F:DNA-directed DNA polymerase activity"/>
    <property type="evidence" value="ECO:0007669"/>
    <property type="project" value="UniProtKB-KW"/>
</dbReference>
<dbReference type="Pfam" id="PF01336">
    <property type="entry name" value="tRNA_anti-codon"/>
    <property type="match status" value="1"/>
</dbReference>
<dbReference type="PANTHER" id="PTHR32294">
    <property type="entry name" value="DNA POLYMERASE III SUBUNIT ALPHA"/>
    <property type="match status" value="1"/>
</dbReference>
<dbReference type="GO" id="GO:0008408">
    <property type="term" value="F:3'-5' exonuclease activity"/>
    <property type="evidence" value="ECO:0007669"/>
    <property type="project" value="InterPro"/>
</dbReference>
<accession>A0A0R1HRD4</accession>
<dbReference type="STRING" id="1302272.FC96_GL000313"/>
<reference evidence="13 14" key="1">
    <citation type="journal article" date="2015" name="Genome Announc.">
        <title>Expanding the biotechnology potential of lactobacilli through comparative genomics of 213 strains and associated genera.</title>
        <authorList>
            <person name="Sun Z."/>
            <person name="Harris H.M."/>
            <person name="McCann A."/>
            <person name="Guo C."/>
            <person name="Argimon S."/>
            <person name="Zhang W."/>
            <person name="Yang X."/>
            <person name="Jeffery I.B."/>
            <person name="Cooney J.C."/>
            <person name="Kagawa T.F."/>
            <person name="Liu W."/>
            <person name="Song Y."/>
            <person name="Salvetti E."/>
            <person name="Wrobel A."/>
            <person name="Rasinkangas P."/>
            <person name="Parkhill J."/>
            <person name="Rea M.C."/>
            <person name="O'Sullivan O."/>
            <person name="Ritari J."/>
            <person name="Douillard F.P."/>
            <person name="Paul Ross R."/>
            <person name="Yang R."/>
            <person name="Briner A.E."/>
            <person name="Felis G.E."/>
            <person name="de Vos W.M."/>
            <person name="Barrangou R."/>
            <person name="Klaenhammer T.R."/>
            <person name="Caufield P.W."/>
            <person name="Cui Y."/>
            <person name="Zhang H."/>
            <person name="O'Toole P.W."/>
        </authorList>
    </citation>
    <scope>NUCLEOTIDE SEQUENCE [LARGE SCALE GENOMIC DNA]</scope>
    <source>
        <strain evidence="13 14">JCM 15530</strain>
    </source>
</reference>
<gene>
    <name evidence="13" type="ORF">FC96_GL000313</name>
</gene>
<evidence type="ECO:0000259" key="12">
    <source>
        <dbReference type="SMART" id="SM00481"/>
    </source>
</evidence>
<dbReference type="EMBL" id="AZCX01000001">
    <property type="protein sequence ID" value="KRK49389.1"/>
    <property type="molecule type" value="Genomic_DNA"/>
</dbReference>
<keyword evidence="5" id="KW-0808">Transferase</keyword>
<sequence>MVKMAFVPLSVISSFSLLQSTTSIDDLVKAAKERGYQAIALTDRNVMYATVAFYQACQRAGIQPVFGLTLTTSGIVAEDQAFDLVLLAKDFVGYQHLMKLSSLKNTQATEGPLDFKVVAPLLDHLMVINPVEGELAHWLLQGNMAAVEELIHRQVAVVDAQSILIGANANQPAAVVRQLKTLAADFRVALVALPTIAYLNANDHFAVQVLTAIKDGTTISHLADAKAKTGQLWLKPAADFEAEFKAAGLGAAAQESAHVAATCSVQLQFQKPQLPVFKTPDGQSAQAYLQTLCEQGLKRRFQQNQIAPVDQPAYSDRLAHELAVIDRMGFNDYFLIVWDVMRFSRSSGIITGPGRGSAAGSLVAYVLGITDVDPIAFNLLFERFLNEERAQMPDIDLDIPDDRRDEVLQYTHDKYGHERVGQIITFGTLAAKQAIRDVGRVFGLRPYEQSTWSNAIPNLLHVSLKEALAQSQPLKNLISDSETNALLFETAVKLEGLPRHYSTHAAGVVLSDHPLTEIVPVQNGSEEMLMTQYTKDYVEQVGLLKMDFLGLRNLSIMANALKMVHEQTGQQLPIEQVPLDDPATLALFQHGDTNGVFQFESAGIKNVLQRLRPDSFELVAAVNALYRPGPMENIDHFIRRRFNQEPITYPDASLKPILAPTYGIIVYQEQVMQAASIMGGFTLGQADLLRRAMSKKKKQTMDAMQKRFVEGAEKNGVSTENAVRTFDYIDRFANYGFNRSHAVAYSKMAFELAYLKAHYPAAFFAALLNSVLNNGAKTKLYLMEAKRHQVAILPPDVNRSGSVFQLTDGAIRFGLGSIKGIRRDFLRDLLRERDANGPFKSLHQFLLRLDEKWRKQDLLEALIYAGAFDQFGANRAELVTSLPEFLSSVELSGNSVDLFEALAPKIKPVKDLSLTAKLAKEDEYLGAYLSGHPVEQYQSLMTEKHATPIADLVADQAVTLVIYLTKVRTIRTKRGDQMAFLTGNDLTGDVSVTVFPNLYRSVTEWLDQNQVVVITGKTETNRGNVQVVANTLVPAATANQGKETEHRSLPAPPRWFLRMDIEHDTAAVHQALNDLLAKETGDVPVILFRVKDDTKRVLARRFWLAPTPTVGQELKLLLGEQNVVYQQ</sequence>
<protein>
    <recommendedName>
        <fullName evidence="4">DNA polymerase III subunit alpha</fullName>
        <ecNumber evidence="3">2.7.7.7</ecNumber>
    </recommendedName>
</protein>
<dbReference type="InterPro" id="IPR040982">
    <property type="entry name" value="DNA_pol3_finger"/>
</dbReference>
<comment type="caution">
    <text evidence="13">The sequence shown here is derived from an EMBL/GenBank/DDBJ whole genome shotgun (WGS) entry which is preliminary data.</text>
</comment>
<dbReference type="CDD" id="cd07431">
    <property type="entry name" value="PHP_PolIIIA"/>
    <property type="match status" value="1"/>
</dbReference>
<comment type="subunit">
    <text evidence="10">DNA polymerase III contains a core (composed of alpha, epsilon and theta chains) that associates with a tau subunit. This core dimerizes to form the POLIII' complex. PolIII' associates with the gamma complex (composed of gamma, delta, delta', psi and chi chains) and with the beta chain to form the complete DNA polymerase III complex.</text>
</comment>
<evidence type="ECO:0000256" key="3">
    <source>
        <dbReference type="ARBA" id="ARBA00012417"/>
    </source>
</evidence>
<keyword evidence="8" id="KW-0239">DNA-directed DNA polymerase</keyword>
<dbReference type="Pfam" id="PF17657">
    <property type="entry name" value="DNA_pol3_finger"/>
    <property type="match status" value="1"/>
</dbReference>
<evidence type="ECO:0000256" key="4">
    <source>
        <dbReference type="ARBA" id="ARBA00019114"/>
    </source>
</evidence>
<evidence type="ECO:0000256" key="5">
    <source>
        <dbReference type="ARBA" id="ARBA00022679"/>
    </source>
</evidence>
<dbReference type="PATRIC" id="fig|1302272.5.peg.310"/>
<dbReference type="NCBIfam" id="NF004226">
    <property type="entry name" value="PRK05673.1"/>
    <property type="match status" value="1"/>
</dbReference>
<dbReference type="Pfam" id="PF07733">
    <property type="entry name" value="DNA_pol3_alpha"/>
    <property type="match status" value="1"/>
</dbReference>